<dbReference type="PANTHER" id="PTHR48055">
    <property type="entry name" value="LEUCINE-RICH REPEAT RECEPTOR PROTEIN KINASE EMS1"/>
    <property type="match status" value="1"/>
</dbReference>
<dbReference type="InterPro" id="IPR051564">
    <property type="entry name" value="LRR_receptor-like_kinase"/>
</dbReference>
<dbReference type="PANTHER" id="PTHR48055:SF55">
    <property type="entry name" value="PROTEIN KINASE DOMAIN-CONTAINING PROTEIN"/>
    <property type="match status" value="1"/>
</dbReference>
<evidence type="ECO:0000313" key="2">
    <source>
        <dbReference type="Proteomes" id="UP001291623"/>
    </source>
</evidence>
<protein>
    <submittedName>
        <fullName evidence="1">Uncharacterized protein</fullName>
    </submittedName>
</protein>
<gene>
    <name evidence="1" type="ORF">RND71_023329</name>
</gene>
<keyword evidence="2" id="KW-1185">Reference proteome</keyword>
<sequence>MATNQQGNFFSLNELPYLPHTTTNNSLSFPETNHHQIAPNEQINNNTTSLKCFQELSTILSNLTKTSRHSKVGEIGVRSRWWGIEYNMGGKAYTFGDVYNCKNLLLEVFTGKRSTDNMFVDRLTLHNFAKMDLPEIIVEVVDPANSYFCHNTWIETLA</sequence>
<comment type="caution">
    <text evidence="1">The sequence shown here is derived from an EMBL/GenBank/DDBJ whole genome shotgun (WGS) entry which is preliminary data.</text>
</comment>
<name>A0AAE1RSE3_9SOLA</name>
<reference evidence="1" key="1">
    <citation type="submission" date="2023-12" db="EMBL/GenBank/DDBJ databases">
        <title>Genome assembly of Anisodus tanguticus.</title>
        <authorList>
            <person name="Wang Y.-J."/>
        </authorList>
    </citation>
    <scope>NUCLEOTIDE SEQUENCE</scope>
    <source>
        <strain evidence="1">KB-2021</strain>
        <tissue evidence="1">Leaf</tissue>
    </source>
</reference>
<evidence type="ECO:0000313" key="1">
    <source>
        <dbReference type="EMBL" id="KAK4357719.1"/>
    </source>
</evidence>
<dbReference type="AlphaFoldDB" id="A0AAE1RSE3"/>
<accession>A0AAE1RSE3</accession>
<dbReference type="Gene3D" id="1.10.510.10">
    <property type="entry name" value="Transferase(Phosphotransferase) domain 1"/>
    <property type="match status" value="1"/>
</dbReference>
<dbReference type="EMBL" id="JAVYJV010000012">
    <property type="protein sequence ID" value="KAK4357719.1"/>
    <property type="molecule type" value="Genomic_DNA"/>
</dbReference>
<dbReference type="GO" id="GO:0016020">
    <property type="term" value="C:membrane"/>
    <property type="evidence" value="ECO:0007669"/>
    <property type="project" value="TreeGrafter"/>
</dbReference>
<organism evidence="1 2">
    <name type="scientific">Anisodus tanguticus</name>
    <dbReference type="NCBI Taxonomy" id="243964"/>
    <lineage>
        <taxon>Eukaryota</taxon>
        <taxon>Viridiplantae</taxon>
        <taxon>Streptophyta</taxon>
        <taxon>Embryophyta</taxon>
        <taxon>Tracheophyta</taxon>
        <taxon>Spermatophyta</taxon>
        <taxon>Magnoliopsida</taxon>
        <taxon>eudicotyledons</taxon>
        <taxon>Gunneridae</taxon>
        <taxon>Pentapetalae</taxon>
        <taxon>asterids</taxon>
        <taxon>lamiids</taxon>
        <taxon>Solanales</taxon>
        <taxon>Solanaceae</taxon>
        <taxon>Solanoideae</taxon>
        <taxon>Hyoscyameae</taxon>
        <taxon>Anisodus</taxon>
    </lineage>
</organism>
<proteinExistence type="predicted"/>
<dbReference type="Proteomes" id="UP001291623">
    <property type="component" value="Unassembled WGS sequence"/>
</dbReference>